<dbReference type="InterPro" id="IPR013321">
    <property type="entry name" value="Arc_rbn_hlx_hlx"/>
</dbReference>
<reference evidence="2" key="2">
    <citation type="submission" date="2021-09" db="EMBL/GenBank/DDBJ databases">
        <authorList>
            <person name="Gilroy R."/>
        </authorList>
    </citation>
    <scope>NUCLEOTIDE SEQUENCE</scope>
    <source>
        <strain evidence="2">ChiHjej13B12-9602</strain>
    </source>
</reference>
<name>A0A921IV31_9ACTN</name>
<accession>A0A921IV31</accession>
<evidence type="ECO:0000313" key="3">
    <source>
        <dbReference type="Proteomes" id="UP000753256"/>
    </source>
</evidence>
<gene>
    <name evidence="2" type="ORF">K8V70_08135</name>
</gene>
<dbReference type="AlphaFoldDB" id="A0A921IV31"/>
<dbReference type="EMBL" id="DYUZ01000029">
    <property type="protein sequence ID" value="HJG37809.1"/>
    <property type="molecule type" value="Genomic_DNA"/>
</dbReference>
<evidence type="ECO:0000259" key="1">
    <source>
        <dbReference type="Pfam" id="PF22522"/>
    </source>
</evidence>
<feature type="domain" description="DUF6998" evidence="1">
    <location>
        <begin position="71"/>
        <end position="203"/>
    </location>
</feature>
<reference evidence="2" key="1">
    <citation type="journal article" date="2021" name="PeerJ">
        <title>Extensive microbial diversity within the chicken gut microbiome revealed by metagenomics and culture.</title>
        <authorList>
            <person name="Gilroy R."/>
            <person name="Ravi A."/>
            <person name="Getino M."/>
            <person name="Pursley I."/>
            <person name="Horton D.L."/>
            <person name="Alikhan N.F."/>
            <person name="Baker D."/>
            <person name="Gharbi K."/>
            <person name="Hall N."/>
            <person name="Watson M."/>
            <person name="Adriaenssens E.M."/>
            <person name="Foster-Nyarko E."/>
            <person name="Jarju S."/>
            <person name="Secka A."/>
            <person name="Antonio M."/>
            <person name="Oren A."/>
            <person name="Chaudhuri R.R."/>
            <person name="La Ragione R."/>
            <person name="Hildebrand F."/>
            <person name="Pallen M.J."/>
        </authorList>
    </citation>
    <scope>NUCLEOTIDE SEQUENCE</scope>
    <source>
        <strain evidence="2">ChiHjej13B12-9602</strain>
    </source>
</reference>
<dbReference type="RefSeq" id="WP_273190821.1">
    <property type="nucleotide sequence ID" value="NZ_DYUZ01000029.1"/>
</dbReference>
<dbReference type="InterPro" id="IPR054267">
    <property type="entry name" value="DUF6998"/>
</dbReference>
<evidence type="ECO:0000313" key="2">
    <source>
        <dbReference type="EMBL" id="HJG37809.1"/>
    </source>
</evidence>
<proteinExistence type="predicted"/>
<organism evidence="2 3">
    <name type="scientific">Enorma phocaeensis</name>
    <dbReference type="NCBI Taxonomy" id="1871019"/>
    <lineage>
        <taxon>Bacteria</taxon>
        <taxon>Bacillati</taxon>
        <taxon>Actinomycetota</taxon>
        <taxon>Coriobacteriia</taxon>
        <taxon>Coriobacteriales</taxon>
        <taxon>Coriobacteriaceae</taxon>
        <taxon>Enorma</taxon>
    </lineage>
</organism>
<comment type="caution">
    <text evidence="2">The sequence shown here is derived from an EMBL/GenBank/DDBJ whole genome shotgun (WGS) entry which is preliminary data.</text>
</comment>
<dbReference type="Gene3D" id="1.10.1220.10">
    <property type="entry name" value="Met repressor-like"/>
    <property type="match status" value="1"/>
</dbReference>
<sequence>MPNTIPLNQALLQEAEELLDSIGLTVDDYCNLAIRQLLITRRIPFEMVAPSHLPSKQPNAVQGETRNLVRKMYALAEQLERLHEGRHFTPDGHMVGSIGEVIAEQRYDLTLYEASHPVHDGWTPDERQVQIKTTQTSSVAISEQPDYLIMLKLDGHGDCFEIYNGPGGPAWQCAGKRSKTGQRRIAINKLIELNEHIALLDRIPRRQAFSNPSTQ</sequence>
<dbReference type="Pfam" id="PF22522">
    <property type="entry name" value="DUF6998"/>
    <property type="match status" value="1"/>
</dbReference>
<dbReference type="GO" id="GO:0006355">
    <property type="term" value="P:regulation of DNA-templated transcription"/>
    <property type="evidence" value="ECO:0007669"/>
    <property type="project" value="InterPro"/>
</dbReference>
<dbReference type="Proteomes" id="UP000753256">
    <property type="component" value="Unassembled WGS sequence"/>
</dbReference>
<protein>
    <recommendedName>
        <fullName evidence="1">DUF6998 domain-containing protein</fullName>
    </recommendedName>
</protein>